<dbReference type="RefSeq" id="WP_109810804.1">
    <property type="nucleotide sequence ID" value="NZ_QGKU01000026.1"/>
</dbReference>
<dbReference type="Pfam" id="PF04355">
    <property type="entry name" value="BamE"/>
    <property type="match status" value="1"/>
</dbReference>
<dbReference type="Gene3D" id="3.30.1450.10">
    <property type="match status" value="1"/>
</dbReference>
<dbReference type="InterPro" id="IPR007450">
    <property type="entry name" value="BamE_dom"/>
</dbReference>
<evidence type="ECO:0000259" key="3">
    <source>
        <dbReference type="Pfam" id="PF04355"/>
    </source>
</evidence>
<evidence type="ECO:0000256" key="2">
    <source>
        <dbReference type="ARBA" id="ARBA00023136"/>
    </source>
</evidence>
<accession>A0A2V2LNZ9</accession>
<evidence type="ECO:0000313" key="4">
    <source>
        <dbReference type="EMBL" id="PWR03403.1"/>
    </source>
</evidence>
<dbReference type="GO" id="GO:0019867">
    <property type="term" value="C:outer membrane"/>
    <property type="evidence" value="ECO:0007669"/>
    <property type="project" value="InterPro"/>
</dbReference>
<dbReference type="AlphaFoldDB" id="A0A2V2LNZ9"/>
<sequence>MATSNRATSRGARGAWLPMALLCAVLTACSPIVRSHGYVPADDQLAEITVGEDTRDTVAEKIGAPMTLGFESDRSWYYVASERRTLGLRAPQTTRRDIVAVRFGDAGTVQNVERFDEQDGRVVVLTARVTDPSVSELGILRRIFGNVGTPTAGDFLGEGN</sequence>
<proteinExistence type="predicted"/>
<organism evidence="4 5">
    <name type="scientific">Meridianimarinicoccus roseus</name>
    <dbReference type="NCBI Taxonomy" id="2072018"/>
    <lineage>
        <taxon>Bacteria</taxon>
        <taxon>Pseudomonadati</taxon>
        <taxon>Pseudomonadota</taxon>
        <taxon>Alphaproteobacteria</taxon>
        <taxon>Rhodobacterales</taxon>
        <taxon>Paracoccaceae</taxon>
        <taxon>Meridianimarinicoccus</taxon>
    </lineage>
</organism>
<reference evidence="4 5" key="1">
    <citation type="submission" date="2018-05" db="EMBL/GenBank/DDBJ databases">
        <title>Rhodobacteraceae gen. nov., sp. nov. isolated from sea water.</title>
        <authorList>
            <person name="Ren Y."/>
        </authorList>
    </citation>
    <scope>NUCLEOTIDE SEQUENCE [LARGE SCALE GENOMIC DNA]</scope>
    <source>
        <strain evidence="4 5">TG-679</strain>
    </source>
</reference>
<evidence type="ECO:0000313" key="5">
    <source>
        <dbReference type="Proteomes" id="UP000245680"/>
    </source>
</evidence>
<name>A0A2V2LNZ9_9RHOB</name>
<evidence type="ECO:0000256" key="1">
    <source>
        <dbReference type="ARBA" id="ARBA00022729"/>
    </source>
</evidence>
<keyword evidence="2" id="KW-0472">Membrane</keyword>
<feature type="domain" description="Outer membrane protein assembly factor BamE" evidence="3">
    <location>
        <begin position="37"/>
        <end position="112"/>
    </location>
</feature>
<dbReference type="PROSITE" id="PS51257">
    <property type="entry name" value="PROKAR_LIPOPROTEIN"/>
    <property type="match status" value="1"/>
</dbReference>
<protein>
    <submittedName>
        <fullName evidence="4">Outer membrane protein assembly factor BamE</fullName>
    </submittedName>
</protein>
<dbReference type="EMBL" id="QGKU01000026">
    <property type="protein sequence ID" value="PWR03403.1"/>
    <property type="molecule type" value="Genomic_DNA"/>
</dbReference>
<dbReference type="OrthoDB" id="7203955at2"/>
<gene>
    <name evidence="4" type="ORF">DKT77_05950</name>
</gene>
<dbReference type="Proteomes" id="UP000245680">
    <property type="component" value="Unassembled WGS sequence"/>
</dbReference>
<keyword evidence="1" id="KW-0732">Signal</keyword>
<keyword evidence="5" id="KW-1185">Reference proteome</keyword>
<dbReference type="InterPro" id="IPR037873">
    <property type="entry name" value="BamE-like"/>
</dbReference>
<comment type="caution">
    <text evidence="4">The sequence shown here is derived from an EMBL/GenBank/DDBJ whole genome shotgun (WGS) entry which is preliminary data.</text>
</comment>